<keyword evidence="2" id="KW-1185">Reference proteome</keyword>
<sequence length="50" mass="5237">MGGFFIVHTGFLPKQLTPDGVTSSALMRSGATMAISGPLKHDPDQTFADS</sequence>
<name>I1DV72_9GAMM</name>
<evidence type="ECO:0000313" key="2">
    <source>
        <dbReference type="Proteomes" id="UP000004374"/>
    </source>
</evidence>
<proteinExistence type="predicted"/>
<dbReference type="AlphaFoldDB" id="I1DV72"/>
<dbReference type="EMBL" id="BAFK01000004">
    <property type="protein sequence ID" value="GAB57950.1"/>
    <property type="molecule type" value="Genomic_DNA"/>
</dbReference>
<organism evidence="1 2">
    <name type="scientific">Rheinheimera nanhaiensis E407-8</name>
    <dbReference type="NCBI Taxonomy" id="562729"/>
    <lineage>
        <taxon>Bacteria</taxon>
        <taxon>Pseudomonadati</taxon>
        <taxon>Pseudomonadota</taxon>
        <taxon>Gammaproteobacteria</taxon>
        <taxon>Chromatiales</taxon>
        <taxon>Chromatiaceae</taxon>
        <taxon>Rheinheimera</taxon>
    </lineage>
</organism>
<reference evidence="1 2" key="1">
    <citation type="journal article" date="2012" name="J. Bacteriol.">
        <title>Genome Sequence of the Protease-Producing Bacterium Rheinheimera nanhaiensis E407-8T, Isolated from Deep-Sea Sediment of the South China Sea.</title>
        <authorList>
            <person name="Zhang X.-Y."/>
            <person name="Zhang Y.-J."/>
            <person name="Qin Q.-L."/>
            <person name="Xie B.-B."/>
            <person name="Chen X.-L."/>
            <person name="Zhou B.-C."/>
            <person name="Zhang Y.-Z."/>
        </authorList>
    </citation>
    <scope>NUCLEOTIDE SEQUENCE [LARGE SCALE GENOMIC DNA]</scope>
    <source>
        <strain evidence="1 2">E407-8</strain>
    </source>
</reference>
<protein>
    <submittedName>
        <fullName evidence="1">Uncharacterized protein</fullName>
    </submittedName>
</protein>
<gene>
    <name evidence="1" type="ORF">RNAN_0921</name>
</gene>
<accession>I1DV72</accession>
<dbReference type="STRING" id="562729.RNAN_0921"/>
<comment type="caution">
    <text evidence="1">The sequence shown here is derived from an EMBL/GenBank/DDBJ whole genome shotgun (WGS) entry which is preliminary data.</text>
</comment>
<dbReference type="Proteomes" id="UP000004374">
    <property type="component" value="Unassembled WGS sequence"/>
</dbReference>
<evidence type="ECO:0000313" key="1">
    <source>
        <dbReference type="EMBL" id="GAB57950.1"/>
    </source>
</evidence>